<feature type="domain" description="Nudix hydrolase" evidence="17">
    <location>
        <begin position="1"/>
        <end position="126"/>
    </location>
</feature>
<keyword evidence="9" id="KW-0234">DNA repair</keyword>
<keyword evidence="8" id="KW-0460">Magnesium</keyword>
<dbReference type="InterPro" id="IPR000086">
    <property type="entry name" value="NUDIX_hydrolase_dom"/>
</dbReference>
<evidence type="ECO:0000256" key="16">
    <source>
        <dbReference type="ARBA" id="ARBA00042798"/>
    </source>
</evidence>
<evidence type="ECO:0000259" key="17">
    <source>
        <dbReference type="PROSITE" id="PS51462"/>
    </source>
</evidence>
<evidence type="ECO:0000256" key="9">
    <source>
        <dbReference type="ARBA" id="ARBA00023204"/>
    </source>
</evidence>
<dbReference type="SUPFAM" id="SSF55811">
    <property type="entry name" value="Nudix"/>
    <property type="match status" value="1"/>
</dbReference>
<dbReference type="PANTHER" id="PTHR47707:SF1">
    <property type="entry name" value="NUDIX HYDROLASE FAMILY PROTEIN"/>
    <property type="match status" value="1"/>
</dbReference>
<gene>
    <name evidence="18" type="ORF">BIY21_04495</name>
</gene>
<dbReference type="EMBL" id="MJMI01000142">
    <property type="protein sequence ID" value="OLQ85502.1"/>
    <property type="molecule type" value="Genomic_DNA"/>
</dbReference>
<evidence type="ECO:0000256" key="12">
    <source>
        <dbReference type="ARBA" id="ARBA00038905"/>
    </source>
</evidence>
<evidence type="ECO:0000256" key="4">
    <source>
        <dbReference type="ARBA" id="ARBA00022705"/>
    </source>
</evidence>
<dbReference type="Gene3D" id="3.90.79.10">
    <property type="entry name" value="Nucleoside Triphosphate Pyrophosphohydrolase"/>
    <property type="match status" value="1"/>
</dbReference>
<evidence type="ECO:0000256" key="15">
    <source>
        <dbReference type="ARBA" id="ARBA00041979"/>
    </source>
</evidence>
<name>A0ABX3F6Q8_9VIBR</name>
<keyword evidence="4" id="KW-0235">DNA replication</keyword>
<dbReference type="Proteomes" id="UP000186206">
    <property type="component" value="Unassembled WGS sequence"/>
</dbReference>
<proteinExistence type="inferred from homology"/>
<dbReference type="PROSITE" id="PS51462">
    <property type="entry name" value="NUDIX"/>
    <property type="match status" value="1"/>
</dbReference>
<dbReference type="InterPro" id="IPR015797">
    <property type="entry name" value="NUDIX_hydrolase-like_dom_sf"/>
</dbReference>
<evidence type="ECO:0000256" key="6">
    <source>
        <dbReference type="ARBA" id="ARBA00022763"/>
    </source>
</evidence>
<dbReference type="CDD" id="cd02883">
    <property type="entry name" value="NUDIX_Hydrolase"/>
    <property type="match status" value="1"/>
</dbReference>
<sequence>MKHLAMAVVVKQDKVLIQKRYRADRGMVFEFPGGKVRLDETGTDAAIRELAEETGIKGLEHTATYTKVNELGGRIYFVILRARQEVQPTVLNESIKQELVWFDADDIPHGEFFSADREFISQYLHQYIATPA</sequence>
<keyword evidence="7" id="KW-0378">Hydrolase</keyword>
<comment type="catalytic activity">
    <reaction evidence="11">
        <text>8-oxo-GTP + H2O = 8-oxo-GMP + diphosphate + H(+)</text>
        <dbReference type="Rhea" id="RHEA:67616"/>
        <dbReference type="ChEBI" id="CHEBI:15377"/>
        <dbReference type="ChEBI" id="CHEBI:15378"/>
        <dbReference type="ChEBI" id="CHEBI:33019"/>
        <dbReference type="ChEBI" id="CHEBI:143553"/>
        <dbReference type="ChEBI" id="CHEBI:145694"/>
    </reaction>
</comment>
<evidence type="ECO:0000256" key="2">
    <source>
        <dbReference type="ARBA" id="ARBA00005582"/>
    </source>
</evidence>
<dbReference type="PROSITE" id="PS00893">
    <property type="entry name" value="NUDIX_BOX"/>
    <property type="match status" value="1"/>
</dbReference>
<evidence type="ECO:0000256" key="10">
    <source>
        <dbReference type="ARBA" id="ARBA00035861"/>
    </source>
</evidence>
<comment type="cofactor">
    <cofactor evidence="1">
        <name>Mg(2+)</name>
        <dbReference type="ChEBI" id="CHEBI:18420"/>
    </cofactor>
</comment>
<reference evidence="18 19" key="1">
    <citation type="submission" date="2016-09" db="EMBL/GenBank/DDBJ databases">
        <title>Genomic Taxonomy of the Vibrionaceae.</title>
        <authorList>
            <person name="Gonzalez-Castillo A."/>
            <person name="Gomez-Gil B."/>
            <person name="Enciso-Ibarra K."/>
        </authorList>
    </citation>
    <scope>NUCLEOTIDE SEQUENCE [LARGE SCALE GENOMIC DNA]</scope>
    <source>
        <strain evidence="18 19">CAIM 1731</strain>
    </source>
</reference>
<protein>
    <recommendedName>
        <fullName evidence="13">8-oxo-dGTP diphosphatase</fullName>
        <ecNumber evidence="12">3.6.1.55</ecNumber>
    </recommendedName>
    <alternativeName>
        <fullName evidence="16">7,8-dihydro-8-oxoguanine-triphosphatase</fullName>
    </alternativeName>
    <alternativeName>
        <fullName evidence="15">Mutator protein MutT</fullName>
    </alternativeName>
    <alternativeName>
        <fullName evidence="14">dGTP pyrophosphohydrolase</fullName>
    </alternativeName>
</protein>
<evidence type="ECO:0000256" key="3">
    <source>
        <dbReference type="ARBA" id="ARBA00022457"/>
    </source>
</evidence>
<keyword evidence="6" id="KW-0227">DNA damage</keyword>
<comment type="caution">
    <text evidence="18">The sequence shown here is derived from an EMBL/GenBank/DDBJ whole genome shotgun (WGS) entry which is preliminary data.</text>
</comment>
<keyword evidence="5" id="KW-0479">Metal-binding</keyword>
<evidence type="ECO:0000256" key="11">
    <source>
        <dbReference type="ARBA" id="ARBA00036904"/>
    </source>
</evidence>
<dbReference type="InterPro" id="IPR020084">
    <property type="entry name" value="NUDIX_hydrolase_CS"/>
</dbReference>
<evidence type="ECO:0000256" key="7">
    <source>
        <dbReference type="ARBA" id="ARBA00022801"/>
    </source>
</evidence>
<keyword evidence="19" id="KW-1185">Reference proteome</keyword>
<evidence type="ECO:0000256" key="14">
    <source>
        <dbReference type="ARBA" id="ARBA00041592"/>
    </source>
</evidence>
<evidence type="ECO:0000313" key="18">
    <source>
        <dbReference type="EMBL" id="OLQ85502.1"/>
    </source>
</evidence>
<comment type="similarity">
    <text evidence="2">Belongs to the Nudix hydrolase family.</text>
</comment>
<evidence type="ECO:0000256" key="5">
    <source>
        <dbReference type="ARBA" id="ARBA00022723"/>
    </source>
</evidence>
<dbReference type="Pfam" id="PF00293">
    <property type="entry name" value="NUDIX"/>
    <property type="match status" value="1"/>
</dbReference>
<organism evidence="18 19">
    <name type="scientific">Vibrio ponticus</name>
    <dbReference type="NCBI Taxonomy" id="265668"/>
    <lineage>
        <taxon>Bacteria</taxon>
        <taxon>Pseudomonadati</taxon>
        <taxon>Pseudomonadota</taxon>
        <taxon>Gammaproteobacteria</taxon>
        <taxon>Vibrionales</taxon>
        <taxon>Vibrionaceae</taxon>
        <taxon>Vibrio</taxon>
    </lineage>
</organism>
<evidence type="ECO:0000256" key="13">
    <source>
        <dbReference type="ARBA" id="ARBA00040794"/>
    </source>
</evidence>
<keyword evidence="3" id="KW-0515">Mutator protein</keyword>
<evidence type="ECO:0000256" key="1">
    <source>
        <dbReference type="ARBA" id="ARBA00001946"/>
    </source>
</evidence>
<dbReference type="PANTHER" id="PTHR47707">
    <property type="entry name" value="8-OXO-DGTP DIPHOSPHATASE"/>
    <property type="match status" value="1"/>
</dbReference>
<dbReference type="EC" id="3.6.1.55" evidence="12"/>
<evidence type="ECO:0000313" key="19">
    <source>
        <dbReference type="Proteomes" id="UP000186206"/>
    </source>
</evidence>
<dbReference type="InterPro" id="IPR047127">
    <property type="entry name" value="MutT-like"/>
</dbReference>
<accession>A0ABX3F6Q8</accession>
<comment type="catalytic activity">
    <reaction evidence="10">
        <text>8-oxo-dGTP + H2O = 8-oxo-dGMP + diphosphate + H(+)</text>
        <dbReference type="Rhea" id="RHEA:31575"/>
        <dbReference type="ChEBI" id="CHEBI:15377"/>
        <dbReference type="ChEBI" id="CHEBI:15378"/>
        <dbReference type="ChEBI" id="CHEBI:33019"/>
        <dbReference type="ChEBI" id="CHEBI:63224"/>
        <dbReference type="ChEBI" id="CHEBI:77896"/>
        <dbReference type="EC" id="3.6.1.55"/>
    </reaction>
</comment>
<dbReference type="RefSeq" id="WP_075652382.1">
    <property type="nucleotide sequence ID" value="NZ_AP019658.1"/>
</dbReference>
<evidence type="ECO:0000256" key="8">
    <source>
        <dbReference type="ARBA" id="ARBA00022842"/>
    </source>
</evidence>